<comment type="caution">
    <text evidence="2">The sequence shown here is derived from an EMBL/GenBank/DDBJ whole genome shotgun (WGS) entry which is preliminary data.</text>
</comment>
<dbReference type="Proteomes" id="UP000009336">
    <property type="component" value="Unassembled WGS sequence"/>
</dbReference>
<evidence type="ECO:0000313" key="2">
    <source>
        <dbReference type="EMBL" id="EKT64635.1"/>
    </source>
</evidence>
<dbReference type="RefSeq" id="WP_008910551.1">
    <property type="nucleotide sequence ID" value="NZ_KB233222.1"/>
</dbReference>
<proteinExistence type="predicted"/>
<dbReference type="AlphaFoldDB" id="K8X873"/>
<dbReference type="eggNOG" id="ENOG5033JMI">
    <property type="taxonomic scope" value="Bacteria"/>
</dbReference>
<protein>
    <submittedName>
        <fullName evidence="2">Uncharacterized protein</fullName>
    </submittedName>
</protein>
<dbReference type="HOGENOM" id="CLU_159991_0_0_6"/>
<dbReference type="OrthoDB" id="6466724at2"/>
<reference evidence="2 3" key="1">
    <citation type="journal article" date="2012" name="BMC Genomics">
        <title>Comparative genomics of bacteria in the genus Providencia isolated from wild Drosophila melanogaster.</title>
        <authorList>
            <person name="Galac M.R."/>
            <person name="Lazzaro B.P."/>
        </authorList>
    </citation>
    <scope>NUCLEOTIDE SEQUENCE [LARGE SCALE GENOMIC DNA]</scope>
    <source>
        <strain evidence="2 3">DSM 19968</strain>
    </source>
</reference>
<accession>K8X873</accession>
<sequence>MKKPSKIWKEFSQIISIIDIGIGKQQRKLIKLNKQKELLINNINEFSLEIEHQQEKLKFLVIGKEQEAIKLFFKRKDNLKSHIESLFFDASLVQNELENLNVEIKKTEAEKLRLEKRKDILEELKKQII</sequence>
<keyword evidence="3" id="KW-1185">Reference proteome</keyword>
<feature type="coiled-coil region" evidence="1">
    <location>
        <begin position="90"/>
        <end position="124"/>
    </location>
</feature>
<feature type="coiled-coil region" evidence="1">
    <location>
        <begin position="22"/>
        <end position="56"/>
    </location>
</feature>
<dbReference type="EMBL" id="AKKL01000007">
    <property type="protein sequence ID" value="EKT64635.1"/>
    <property type="molecule type" value="Genomic_DNA"/>
</dbReference>
<dbReference type="STRING" id="1141662.OOA_02522"/>
<name>K8X873_9GAMM</name>
<evidence type="ECO:0000313" key="3">
    <source>
        <dbReference type="Proteomes" id="UP000009336"/>
    </source>
</evidence>
<keyword evidence="1" id="KW-0175">Coiled coil</keyword>
<organism evidence="2 3">
    <name type="scientific">Providencia burhodogranariea DSM 19968</name>
    <dbReference type="NCBI Taxonomy" id="1141662"/>
    <lineage>
        <taxon>Bacteria</taxon>
        <taxon>Pseudomonadati</taxon>
        <taxon>Pseudomonadota</taxon>
        <taxon>Gammaproteobacteria</taxon>
        <taxon>Enterobacterales</taxon>
        <taxon>Morganellaceae</taxon>
        <taxon>Providencia</taxon>
    </lineage>
</organism>
<dbReference type="PATRIC" id="fig|1141662.3.peg.507"/>
<gene>
    <name evidence="2" type="ORF">OOA_02522</name>
</gene>
<evidence type="ECO:0000256" key="1">
    <source>
        <dbReference type="SAM" id="Coils"/>
    </source>
</evidence>